<dbReference type="GO" id="GO:0005886">
    <property type="term" value="C:plasma membrane"/>
    <property type="evidence" value="ECO:0007669"/>
    <property type="project" value="UniProtKB-SubCell"/>
</dbReference>
<keyword evidence="6 7" id="KW-0472">Membrane</keyword>
<evidence type="ECO:0000256" key="6">
    <source>
        <dbReference type="ARBA" id="ARBA00023136"/>
    </source>
</evidence>
<dbReference type="Proteomes" id="UP000247746">
    <property type="component" value="Unassembled WGS sequence"/>
</dbReference>
<dbReference type="NCBIfam" id="TIGR00645">
    <property type="entry name" value="HI0507"/>
    <property type="match status" value="1"/>
</dbReference>
<dbReference type="AlphaFoldDB" id="A0A2V4UZ36"/>
<dbReference type="PANTHER" id="PTHR38596">
    <property type="entry name" value="UPF0114 PROTEIN YQHA"/>
    <property type="match status" value="1"/>
</dbReference>
<evidence type="ECO:0000256" key="4">
    <source>
        <dbReference type="ARBA" id="ARBA00022692"/>
    </source>
</evidence>
<feature type="transmembrane region" description="Helical" evidence="7">
    <location>
        <begin position="18"/>
        <end position="36"/>
    </location>
</feature>
<evidence type="ECO:0000256" key="3">
    <source>
        <dbReference type="ARBA" id="ARBA00022475"/>
    </source>
</evidence>
<evidence type="ECO:0000256" key="5">
    <source>
        <dbReference type="ARBA" id="ARBA00022989"/>
    </source>
</evidence>
<keyword evidence="5 7" id="KW-1133">Transmembrane helix</keyword>
<comment type="caution">
    <text evidence="8">The sequence shown here is derived from an EMBL/GenBank/DDBJ whole genome shotgun (WGS) entry which is preliminary data.</text>
</comment>
<keyword evidence="3 7" id="KW-1003">Cell membrane</keyword>
<dbReference type="RefSeq" id="WP_110923520.1">
    <property type="nucleotide sequence ID" value="NZ_QJSU01000006.1"/>
</dbReference>
<protein>
    <recommendedName>
        <fullName evidence="7">UPF0114 protein DFP82_106186</fullName>
    </recommendedName>
</protein>
<evidence type="ECO:0000313" key="8">
    <source>
        <dbReference type="EMBL" id="PYE38781.1"/>
    </source>
</evidence>
<evidence type="ECO:0000256" key="2">
    <source>
        <dbReference type="ARBA" id="ARBA00005774"/>
    </source>
</evidence>
<evidence type="ECO:0000256" key="7">
    <source>
        <dbReference type="HAMAP-Rule" id="MF_00143"/>
    </source>
</evidence>
<reference evidence="8 9" key="1">
    <citation type="submission" date="2018-06" db="EMBL/GenBank/DDBJ databases">
        <title>Genomic Encyclopedia of Type Strains, Phase III (KMG-III): the genomes of soil and plant-associated and newly described type strains.</title>
        <authorList>
            <person name="Whitman W."/>
        </authorList>
    </citation>
    <scope>NUCLEOTIDE SEQUENCE [LARGE SCALE GENOMIC DNA]</scope>
    <source>
        <strain evidence="8 9">CECT 5889</strain>
    </source>
</reference>
<dbReference type="HAMAP" id="MF_00143">
    <property type="entry name" value="UPF0114"/>
    <property type="match status" value="1"/>
</dbReference>
<dbReference type="Pfam" id="PF03350">
    <property type="entry name" value="UPF0114"/>
    <property type="match status" value="1"/>
</dbReference>
<gene>
    <name evidence="8" type="ORF">DFP82_106186</name>
</gene>
<feature type="transmembrane region" description="Helical" evidence="7">
    <location>
        <begin position="57"/>
        <end position="82"/>
    </location>
</feature>
<name>A0A2V4UZ36_9GAMM</name>
<keyword evidence="9" id="KW-1185">Reference proteome</keyword>
<keyword evidence="4 7" id="KW-0812">Transmembrane</keyword>
<dbReference type="InterPro" id="IPR020761">
    <property type="entry name" value="UPF0114_bac"/>
</dbReference>
<accession>A0A2V4UZ36</accession>
<dbReference type="InterPro" id="IPR005134">
    <property type="entry name" value="UPF0114"/>
</dbReference>
<evidence type="ECO:0000256" key="1">
    <source>
        <dbReference type="ARBA" id="ARBA00004651"/>
    </source>
</evidence>
<feature type="transmembrane region" description="Helical" evidence="7">
    <location>
        <begin position="144"/>
        <end position="164"/>
    </location>
</feature>
<comment type="similarity">
    <text evidence="2 7">Belongs to the UPF0114 family.</text>
</comment>
<sequence length="174" mass="19576">MLKNIEYYLEKTIFNSRWILAPFYLGLVLGIVLLFIKFIQKLWDMFADILVASEASVIVDILVLVDISLVASLLLIIIFSGYEIFVSKIDTNDHDDRPNWMGKVDFSGLKLKVIGAIVAISAIDLLKSFMDITSGMSEGDADKLMWKVIIHMTFVLSGLLFAIMDKVVGDTKKH</sequence>
<dbReference type="EMBL" id="QJSU01000006">
    <property type="protein sequence ID" value="PYE38781.1"/>
    <property type="molecule type" value="Genomic_DNA"/>
</dbReference>
<evidence type="ECO:0000313" key="9">
    <source>
        <dbReference type="Proteomes" id="UP000247746"/>
    </source>
</evidence>
<comment type="subcellular location">
    <subcellularLocation>
        <location evidence="1 7">Cell membrane</location>
        <topology evidence="1 7">Multi-pass membrane protein</topology>
    </subcellularLocation>
</comment>
<dbReference type="PANTHER" id="PTHR38596:SF1">
    <property type="entry name" value="UPF0114 PROTEIN YQHA"/>
    <property type="match status" value="1"/>
</dbReference>
<organism evidence="8 9">
    <name type="scientific">Psychrobacter fozii</name>
    <dbReference type="NCBI Taxonomy" id="198480"/>
    <lineage>
        <taxon>Bacteria</taxon>
        <taxon>Pseudomonadati</taxon>
        <taxon>Pseudomonadota</taxon>
        <taxon>Gammaproteobacteria</taxon>
        <taxon>Moraxellales</taxon>
        <taxon>Moraxellaceae</taxon>
        <taxon>Psychrobacter</taxon>
    </lineage>
</organism>
<feature type="transmembrane region" description="Helical" evidence="7">
    <location>
        <begin position="113"/>
        <end position="132"/>
    </location>
</feature>
<proteinExistence type="inferred from homology"/>
<dbReference type="OrthoDB" id="9783569at2"/>